<dbReference type="PANTHER" id="PTHR48100">
    <property type="entry name" value="BROAD-SPECIFICITY PHOSPHATASE YOR283W-RELATED"/>
    <property type="match status" value="1"/>
</dbReference>
<evidence type="ECO:0000313" key="2">
    <source>
        <dbReference type="Proteomes" id="UP000537141"/>
    </source>
</evidence>
<dbReference type="Proteomes" id="UP000537141">
    <property type="component" value="Unassembled WGS sequence"/>
</dbReference>
<reference evidence="1 2" key="1">
    <citation type="submission" date="2020-08" db="EMBL/GenBank/DDBJ databases">
        <title>Genomic Encyclopedia of Type Strains, Phase IV (KMG-IV): sequencing the most valuable type-strain genomes for metagenomic binning, comparative biology and taxonomic classification.</title>
        <authorList>
            <person name="Goeker M."/>
        </authorList>
    </citation>
    <scope>NUCLEOTIDE SEQUENCE [LARGE SCALE GENOMIC DNA]</scope>
    <source>
        <strain evidence="1 2">DSM 26287</strain>
    </source>
</reference>
<accession>A0A7X0NK96</accession>
<dbReference type="RefSeq" id="WP_184426605.1">
    <property type="nucleotide sequence ID" value="NZ_AP027362.1"/>
</dbReference>
<keyword evidence="1" id="KW-0378">Hydrolase</keyword>
<dbReference type="EC" id="3.1.3.73" evidence="1"/>
<keyword evidence="2" id="KW-1185">Reference proteome</keyword>
<dbReference type="SUPFAM" id="SSF53254">
    <property type="entry name" value="Phosphoglycerate mutase-like"/>
    <property type="match status" value="1"/>
</dbReference>
<dbReference type="Pfam" id="PF00300">
    <property type="entry name" value="His_Phos_1"/>
    <property type="match status" value="1"/>
</dbReference>
<dbReference type="PANTHER" id="PTHR48100:SF1">
    <property type="entry name" value="HISTIDINE PHOSPHATASE FAMILY PROTEIN-RELATED"/>
    <property type="match status" value="1"/>
</dbReference>
<dbReference type="InterPro" id="IPR029033">
    <property type="entry name" value="His_PPase_superfam"/>
</dbReference>
<gene>
    <name evidence="1" type="ORF">HNQ55_003520</name>
</gene>
<comment type="caution">
    <text evidence="1">The sequence shown here is derived from an EMBL/GenBank/DDBJ whole genome shotgun (WGS) entry which is preliminary data.</text>
</comment>
<dbReference type="AlphaFoldDB" id="A0A7X0NK96"/>
<sequence length="220" mass="25012">MTHNIYLLRHGKVSGKAALYGVTDVDVLPEVNLAISHDLNSGKLAFEHVFSSPLKRCKSLARCIYSLNIQADSSELLNDVNLIDGLQEMNFGIFDGVDFDEIYQNKLQWQMLEKFWQAPSENTLPQAEPISAFYQRVEKAWRHICNKIQAQKIPDQAVENNSLIVCHGGVIRMILANILKENIHQVGWYQRYSIPYGSLTHLTLSQGQVFIKNIAVPYSH</sequence>
<dbReference type="EMBL" id="JACHHU010000042">
    <property type="protein sequence ID" value="MBB6544984.1"/>
    <property type="molecule type" value="Genomic_DNA"/>
</dbReference>
<proteinExistence type="predicted"/>
<protein>
    <submittedName>
        <fullName evidence="1">Alpha-ribazole phosphatase</fullName>
        <ecNumber evidence="1">3.1.3.73</ecNumber>
    </submittedName>
</protein>
<name>A0A7X0NK96_9GAMM</name>
<dbReference type="InterPro" id="IPR013078">
    <property type="entry name" value="His_Pase_superF_clade-1"/>
</dbReference>
<dbReference type="Gene3D" id="3.40.50.1240">
    <property type="entry name" value="Phosphoglycerate mutase-like"/>
    <property type="match status" value="1"/>
</dbReference>
<dbReference type="InterPro" id="IPR050275">
    <property type="entry name" value="PGM_Phosphatase"/>
</dbReference>
<dbReference type="GO" id="GO:0043755">
    <property type="term" value="F:alpha-ribazole phosphatase activity"/>
    <property type="evidence" value="ECO:0007669"/>
    <property type="project" value="UniProtKB-EC"/>
</dbReference>
<organism evidence="1 2">
    <name type="scientific">Thalassotalea piscium</name>
    <dbReference type="NCBI Taxonomy" id="1230533"/>
    <lineage>
        <taxon>Bacteria</taxon>
        <taxon>Pseudomonadati</taxon>
        <taxon>Pseudomonadota</taxon>
        <taxon>Gammaproteobacteria</taxon>
        <taxon>Alteromonadales</taxon>
        <taxon>Colwelliaceae</taxon>
        <taxon>Thalassotalea</taxon>
    </lineage>
</organism>
<dbReference type="CDD" id="cd07067">
    <property type="entry name" value="HP_PGM_like"/>
    <property type="match status" value="1"/>
</dbReference>
<dbReference type="SMART" id="SM00855">
    <property type="entry name" value="PGAM"/>
    <property type="match status" value="1"/>
</dbReference>
<evidence type="ECO:0000313" key="1">
    <source>
        <dbReference type="EMBL" id="MBB6544984.1"/>
    </source>
</evidence>
<dbReference type="GO" id="GO:0005737">
    <property type="term" value="C:cytoplasm"/>
    <property type="evidence" value="ECO:0007669"/>
    <property type="project" value="TreeGrafter"/>
</dbReference>